<keyword evidence="3" id="KW-0520">NAD</keyword>
<dbReference type="Proteomes" id="UP000295122">
    <property type="component" value="Unassembled WGS sequence"/>
</dbReference>
<reference evidence="7 8" key="1">
    <citation type="submission" date="2019-03" db="EMBL/GenBank/DDBJ databases">
        <title>Genomic Encyclopedia of Type Strains, Phase IV (KMG-IV): sequencing the most valuable type-strain genomes for metagenomic binning, comparative biology and taxonomic classification.</title>
        <authorList>
            <person name="Goeker M."/>
        </authorList>
    </citation>
    <scope>NUCLEOTIDE SEQUENCE [LARGE SCALE GENOMIC DNA]</scope>
    <source>
        <strain evidence="7 8">DSM 25903</strain>
    </source>
</reference>
<evidence type="ECO:0000256" key="4">
    <source>
        <dbReference type="RuleBase" id="RU003719"/>
    </source>
</evidence>
<protein>
    <submittedName>
        <fullName evidence="7">Lactate dehydrogenase-like 2-hydroxyacid dehydrogenase</fullName>
    </submittedName>
</protein>
<sequence>MSAGSSSAGRVLQLAPIGPQADAPLAAECGAIPLWTCDPDWIERHGHEVEVVATSVRRGCDAALVERLPALRAICSWGVGYETIDVAAAAARGIAVSNTPDVLDDCVADFAWGLLLATARRIVVADRYVREGHWTQLGGFPLSTRVSGKRLGILGLGRIGRAIARRGSGFDMEVRYHGRTAKADVPYLYEPTLRDLARWADILIVACQGGPETSRLVDAPVMEALGPTGILVNIGRGSVVDQDALIRALEAGLLGGVGLDVLENEPGAPEALRQSERVVLTPHVGSATADTRGAMERLVVDNVRAALAGKPLLTPVPA</sequence>
<gene>
    <name evidence="7" type="ORF">EV668_4062</name>
</gene>
<evidence type="ECO:0000256" key="1">
    <source>
        <dbReference type="ARBA" id="ARBA00022857"/>
    </source>
</evidence>
<dbReference type="SUPFAM" id="SSF51735">
    <property type="entry name" value="NAD(P)-binding Rossmann-fold domains"/>
    <property type="match status" value="1"/>
</dbReference>
<comment type="similarity">
    <text evidence="4">Belongs to the D-isomer specific 2-hydroxyacid dehydrogenase family.</text>
</comment>
<dbReference type="Pfam" id="PF02826">
    <property type="entry name" value="2-Hacid_dh_C"/>
    <property type="match status" value="1"/>
</dbReference>
<dbReference type="InterPro" id="IPR006140">
    <property type="entry name" value="D-isomer_DH_NAD-bd"/>
</dbReference>
<dbReference type="InterPro" id="IPR050223">
    <property type="entry name" value="D-isomer_2-hydroxyacid_DH"/>
</dbReference>
<evidence type="ECO:0000313" key="7">
    <source>
        <dbReference type="EMBL" id="TDR88190.1"/>
    </source>
</evidence>
<accession>A0A4R7BR89</accession>
<dbReference type="GO" id="GO:0051287">
    <property type="term" value="F:NAD binding"/>
    <property type="evidence" value="ECO:0007669"/>
    <property type="project" value="InterPro"/>
</dbReference>
<feature type="domain" description="D-isomer specific 2-hydroxyacid dehydrogenase NAD-binding" evidence="6">
    <location>
        <begin position="113"/>
        <end position="285"/>
    </location>
</feature>
<dbReference type="PANTHER" id="PTHR10996:SF178">
    <property type="entry name" value="2-HYDROXYACID DEHYDROGENASE YGL185C-RELATED"/>
    <property type="match status" value="1"/>
</dbReference>
<evidence type="ECO:0000259" key="6">
    <source>
        <dbReference type="Pfam" id="PF02826"/>
    </source>
</evidence>
<dbReference type="InterPro" id="IPR036291">
    <property type="entry name" value="NAD(P)-bd_dom_sf"/>
</dbReference>
<evidence type="ECO:0000313" key="8">
    <source>
        <dbReference type="Proteomes" id="UP000295122"/>
    </source>
</evidence>
<dbReference type="FunFam" id="3.40.50.720:FF:000213">
    <property type="entry name" value="Putative 2-hydroxyacid dehydrogenase"/>
    <property type="match status" value="1"/>
</dbReference>
<dbReference type="OrthoDB" id="9793626at2"/>
<dbReference type="InterPro" id="IPR006139">
    <property type="entry name" value="D-isomer_2_OHA_DH_cat_dom"/>
</dbReference>
<dbReference type="PANTHER" id="PTHR10996">
    <property type="entry name" value="2-HYDROXYACID DEHYDROGENASE-RELATED"/>
    <property type="match status" value="1"/>
</dbReference>
<evidence type="ECO:0000256" key="2">
    <source>
        <dbReference type="ARBA" id="ARBA00023002"/>
    </source>
</evidence>
<dbReference type="RefSeq" id="WP_133773478.1">
    <property type="nucleotide sequence ID" value="NZ_SNZR01000015.1"/>
</dbReference>
<comment type="caution">
    <text evidence="7">The sequence shown here is derived from an EMBL/GenBank/DDBJ whole genome shotgun (WGS) entry which is preliminary data.</text>
</comment>
<dbReference type="AlphaFoldDB" id="A0A4R7BR89"/>
<dbReference type="CDD" id="cd12156">
    <property type="entry name" value="HPPR"/>
    <property type="match status" value="1"/>
</dbReference>
<dbReference type="GO" id="GO:0005829">
    <property type="term" value="C:cytosol"/>
    <property type="evidence" value="ECO:0007669"/>
    <property type="project" value="TreeGrafter"/>
</dbReference>
<dbReference type="Gene3D" id="3.40.50.720">
    <property type="entry name" value="NAD(P)-binding Rossmann-like Domain"/>
    <property type="match status" value="2"/>
</dbReference>
<name>A0A4R7BR89_9HYPH</name>
<proteinExistence type="inferred from homology"/>
<keyword evidence="1" id="KW-0521">NADP</keyword>
<evidence type="ECO:0000256" key="3">
    <source>
        <dbReference type="ARBA" id="ARBA00023027"/>
    </source>
</evidence>
<dbReference type="EMBL" id="SNZR01000015">
    <property type="protein sequence ID" value="TDR88190.1"/>
    <property type="molecule type" value="Genomic_DNA"/>
</dbReference>
<dbReference type="GO" id="GO:0016618">
    <property type="term" value="F:hydroxypyruvate reductase [NAD(P)H] activity"/>
    <property type="evidence" value="ECO:0007669"/>
    <property type="project" value="TreeGrafter"/>
</dbReference>
<dbReference type="SUPFAM" id="SSF52283">
    <property type="entry name" value="Formate/glycerate dehydrogenase catalytic domain-like"/>
    <property type="match status" value="1"/>
</dbReference>
<evidence type="ECO:0000259" key="5">
    <source>
        <dbReference type="Pfam" id="PF00389"/>
    </source>
</evidence>
<dbReference type="Pfam" id="PF00389">
    <property type="entry name" value="2-Hacid_dh"/>
    <property type="match status" value="1"/>
</dbReference>
<dbReference type="GO" id="GO:0030267">
    <property type="term" value="F:glyoxylate reductase (NADPH) activity"/>
    <property type="evidence" value="ECO:0007669"/>
    <property type="project" value="TreeGrafter"/>
</dbReference>
<feature type="domain" description="D-isomer specific 2-hydroxyacid dehydrogenase catalytic" evidence="5">
    <location>
        <begin position="46"/>
        <end position="316"/>
    </location>
</feature>
<organism evidence="7 8">
    <name type="scientific">Enterovirga rhinocerotis</name>
    <dbReference type="NCBI Taxonomy" id="1339210"/>
    <lineage>
        <taxon>Bacteria</taxon>
        <taxon>Pseudomonadati</taxon>
        <taxon>Pseudomonadota</taxon>
        <taxon>Alphaproteobacteria</taxon>
        <taxon>Hyphomicrobiales</taxon>
        <taxon>Methylobacteriaceae</taxon>
        <taxon>Enterovirga</taxon>
    </lineage>
</organism>
<keyword evidence="2 4" id="KW-0560">Oxidoreductase</keyword>
<keyword evidence="8" id="KW-1185">Reference proteome</keyword>